<dbReference type="EMBL" id="CACVKT020000551">
    <property type="protein sequence ID" value="CAC5360229.1"/>
    <property type="molecule type" value="Genomic_DNA"/>
</dbReference>
<evidence type="ECO:0000313" key="1">
    <source>
        <dbReference type="EMBL" id="CAC5360229.1"/>
    </source>
</evidence>
<accession>A0A6J8A1D6</accession>
<proteinExistence type="predicted"/>
<evidence type="ECO:0000313" key="2">
    <source>
        <dbReference type="Proteomes" id="UP000507470"/>
    </source>
</evidence>
<organism evidence="1 2">
    <name type="scientific">Mytilus coruscus</name>
    <name type="common">Sea mussel</name>
    <dbReference type="NCBI Taxonomy" id="42192"/>
    <lineage>
        <taxon>Eukaryota</taxon>
        <taxon>Metazoa</taxon>
        <taxon>Spiralia</taxon>
        <taxon>Lophotrochozoa</taxon>
        <taxon>Mollusca</taxon>
        <taxon>Bivalvia</taxon>
        <taxon>Autobranchia</taxon>
        <taxon>Pteriomorphia</taxon>
        <taxon>Mytilida</taxon>
        <taxon>Mytiloidea</taxon>
        <taxon>Mytilidae</taxon>
        <taxon>Mytilinae</taxon>
        <taxon>Mytilus</taxon>
    </lineage>
</organism>
<gene>
    <name evidence="1" type="ORF">MCOR_2781</name>
</gene>
<dbReference type="AlphaFoldDB" id="A0A6J8A1D6"/>
<dbReference type="Proteomes" id="UP000507470">
    <property type="component" value="Unassembled WGS sequence"/>
</dbReference>
<sequence length="252" mass="29250">MQFDYGVTTGFDVSTKCNVGKGSFGDVSDTDSYVPVRQLSLKCLYIKDEEDVKREVVNLFTIYIPGHWRQLKIHLCPEVILNDLLKLKFINIEEHKKYSEQEKTDSNLFILQKMSTEYMEMNSGKVKGVVFKNLLEKQPKNVRAILSEEVVVRRWPKRDPQMGKSRLEETANLIDEIPLPVDIEELIECFIFSVNDYVKINEVSVFADKRKYVRSLLIKYLHRGSFEYLLEHSVIADLKEDFSPGICNIDSP</sequence>
<protein>
    <submittedName>
        <fullName evidence="1">Uncharacterized protein</fullName>
    </submittedName>
</protein>
<keyword evidence="2" id="KW-1185">Reference proteome</keyword>
<reference evidence="1 2" key="1">
    <citation type="submission" date="2020-06" db="EMBL/GenBank/DDBJ databases">
        <authorList>
            <person name="Li R."/>
            <person name="Bekaert M."/>
        </authorList>
    </citation>
    <scope>NUCLEOTIDE SEQUENCE [LARGE SCALE GENOMIC DNA]</scope>
    <source>
        <strain evidence="2">wild</strain>
    </source>
</reference>
<name>A0A6J8A1D6_MYTCO</name>